<proteinExistence type="predicted"/>
<feature type="compositionally biased region" description="Basic and acidic residues" evidence="1">
    <location>
        <begin position="128"/>
        <end position="138"/>
    </location>
</feature>
<dbReference type="EMBL" id="KL197709">
    <property type="protein sequence ID" value="KDQ64904.1"/>
    <property type="molecule type" value="Genomic_DNA"/>
</dbReference>
<feature type="region of interest" description="Disordered" evidence="1">
    <location>
        <begin position="115"/>
        <end position="138"/>
    </location>
</feature>
<dbReference type="Proteomes" id="UP000027265">
    <property type="component" value="Unassembled WGS sequence"/>
</dbReference>
<dbReference type="AlphaFoldDB" id="A0A067QD64"/>
<organism evidence="2 3">
    <name type="scientific">Jaapia argillacea MUCL 33604</name>
    <dbReference type="NCBI Taxonomy" id="933084"/>
    <lineage>
        <taxon>Eukaryota</taxon>
        <taxon>Fungi</taxon>
        <taxon>Dikarya</taxon>
        <taxon>Basidiomycota</taxon>
        <taxon>Agaricomycotina</taxon>
        <taxon>Agaricomycetes</taxon>
        <taxon>Agaricomycetidae</taxon>
        <taxon>Jaapiales</taxon>
        <taxon>Jaapiaceae</taxon>
        <taxon>Jaapia</taxon>
    </lineage>
</organism>
<dbReference type="Pfam" id="PF16053">
    <property type="entry name" value="MRP-S34"/>
    <property type="match status" value="1"/>
</dbReference>
<evidence type="ECO:0000313" key="2">
    <source>
        <dbReference type="EMBL" id="KDQ64904.1"/>
    </source>
</evidence>
<gene>
    <name evidence="2" type="ORF">JAAARDRAFT_188179</name>
</gene>
<dbReference type="InParanoid" id="A0A067QD64"/>
<keyword evidence="3" id="KW-1185">Reference proteome</keyword>
<reference evidence="3" key="1">
    <citation type="journal article" date="2014" name="Proc. Natl. Acad. Sci. U.S.A.">
        <title>Extensive sampling of basidiomycete genomes demonstrates inadequacy of the white-rot/brown-rot paradigm for wood decay fungi.</title>
        <authorList>
            <person name="Riley R."/>
            <person name="Salamov A.A."/>
            <person name="Brown D.W."/>
            <person name="Nagy L.G."/>
            <person name="Floudas D."/>
            <person name="Held B.W."/>
            <person name="Levasseur A."/>
            <person name="Lombard V."/>
            <person name="Morin E."/>
            <person name="Otillar R."/>
            <person name="Lindquist E.A."/>
            <person name="Sun H."/>
            <person name="LaButti K.M."/>
            <person name="Schmutz J."/>
            <person name="Jabbour D."/>
            <person name="Luo H."/>
            <person name="Baker S.E."/>
            <person name="Pisabarro A.G."/>
            <person name="Walton J.D."/>
            <person name="Blanchette R.A."/>
            <person name="Henrissat B."/>
            <person name="Martin F."/>
            <person name="Cullen D."/>
            <person name="Hibbett D.S."/>
            <person name="Grigoriev I.V."/>
        </authorList>
    </citation>
    <scope>NUCLEOTIDE SEQUENCE [LARGE SCALE GENOMIC DNA]</scope>
    <source>
        <strain evidence="3">MUCL 33604</strain>
    </source>
</reference>
<dbReference type="InterPro" id="IPR032053">
    <property type="entry name" value="Ribosomal_mS34"/>
</dbReference>
<protein>
    <submittedName>
        <fullName evidence="2">Uncharacterized protein</fullName>
    </submittedName>
</protein>
<evidence type="ECO:0000256" key="1">
    <source>
        <dbReference type="SAM" id="MobiDB-lite"/>
    </source>
</evidence>
<name>A0A067QD64_9AGAM</name>
<dbReference type="GO" id="GO:0003735">
    <property type="term" value="F:structural constituent of ribosome"/>
    <property type="evidence" value="ECO:0007669"/>
    <property type="project" value="InterPro"/>
</dbReference>
<dbReference type="GO" id="GO:0005739">
    <property type="term" value="C:mitochondrion"/>
    <property type="evidence" value="ECO:0007669"/>
    <property type="project" value="InterPro"/>
</dbReference>
<accession>A0A067QD64</accession>
<evidence type="ECO:0000313" key="3">
    <source>
        <dbReference type="Proteomes" id="UP000027265"/>
    </source>
</evidence>
<dbReference type="HOGENOM" id="CLU_146166_0_0_1"/>
<dbReference type="OrthoDB" id="16434at2759"/>
<sequence>MSKSPIHIARALQQLLPKPLPRVLSNKPSTLYDVLSRAPLNPAGKRVHQIRWGEKGIEDSYWEVTKANFKGDGGHGRAWGILYWKGQRISERPERIRGALKYYWQFGRSKTPIVVPTPVTPAKRPRKRSDSSKPRVPS</sequence>